<evidence type="ECO:0000256" key="9">
    <source>
        <dbReference type="ARBA" id="ARBA00022840"/>
    </source>
</evidence>
<dbReference type="NCBIfam" id="NF045760">
    <property type="entry name" value="YtpR"/>
    <property type="match status" value="1"/>
</dbReference>
<feature type="domain" description="FDX-ACB" evidence="18">
    <location>
        <begin position="710"/>
        <end position="803"/>
    </location>
</feature>
<dbReference type="NCBIfam" id="TIGR00472">
    <property type="entry name" value="pheT_bact"/>
    <property type="match status" value="1"/>
</dbReference>
<keyword evidence="7 15" id="KW-0479">Metal-binding</keyword>
<evidence type="ECO:0000259" key="17">
    <source>
        <dbReference type="PROSITE" id="PS50886"/>
    </source>
</evidence>
<evidence type="ECO:0000259" key="18">
    <source>
        <dbReference type="PROSITE" id="PS51447"/>
    </source>
</evidence>
<dbReference type="InterPro" id="IPR020825">
    <property type="entry name" value="Phe-tRNA_synthase-like_B3/B4"/>
</dbReference>
<accession>A0ABV7VFL6</accession>
<dbReference type="PANTHER" id="PTHR10947">
    <property type="entry name" value="PHENYLALANYL-TRNA SYNTHETASE BETA CHAIN AND LEUCINE-RICH REPEAT-CONTAINING PROTEIN 47"/>
    <property type="match status" value="1"/>
</dbReference>
<dbReference type="InterPro" id="IPR005147">
    <property type="entry name" value="tRNA_synthase_B5-dom"/>
</dbReference>
<dbReference type="PANTHER" id="PTHR10947:SF0">
    <property type="entry name" value="PHENYLALANINE--TRNA LIGASE BETA SUBUNIT"/>
    <property type="match status" value="1"/>
</dbReference>
<dbReference type="Gene3D" id="3.30.930.10">
    <property type="entry name" value="Bira Bifunctional Protein, Domain 2"/>
    <property type="match status" value="1"/>
</dbReference>
<dbReference type="SUPFAM" id="SSF56037">
    <property type="entry name" value="PheT/TilS domain"/>
    <property type="match status" value="1"/>
</dbReference>
<organism evidence="20 21">
    <name type="scientific">Ferrovibrio xuzhouensis</name>
    <dbReference type="NCBI Taxonomy" id="1576914"/>
    <lineage>
        <taxon>Bacteria</taxon>
        <taxon>Pseudomonadati</taxon>
        <taxon>Pseudomonadota</taxon>
        <taxon>Alphaproteobacteria</taxon>
        <taxon>Rhodospirillales</taxon>
        <taxon>Rhodospirillaceae</taxon>
        <taxon>Ferrovibrio</taxon>
    </lineage>
</organism>
<dbReference type="InterPro" id="IPR041616">
    <property type="entry name" value="PheRS_beta_core"/>
</dbReference>
<evidence type="ECO:0000256" key="15">
    <source>
        <dbReference type="HAMAP-Rule" id="MF_00283"/>
    </source>
</evidence>
<evidence type="ECO:0000256" key="11">
    <source>
        <dbReference type="ARBA" id="ARBA00022884"/>
    </source>
</evidence>
<evidence type="ECO:0000256" key="16">
    <source>
        <dbReference type="PROSITE-ProRule" id="PRU00209"/>
    </source>
</evidence>
<dbReference type="InterPro" id="IPR045060">
    <property type="entry name" value="Phe-tRNA-ligase_IIc_bsu"/>
</dbReference>
<dbReference type="InterPro" id="IPR005146">
    <property type="entry name" value="B3/B4_tRNA-bd"/>
</dbReference>
<reference evidence="21" key="1">
    <citation type="journal article" date="2019" name="Int. J. Syst. Evol. Microbiol.">
        <title>The Global Catalogue of Microorganisms (GCM) 10K type strain sequencing project: providing services to taxonomists for standard genome sequencing and annotation.</title>
        <authorList>
            <consortium name="The Broad Institute Genomics Platform"/>
            <consortium name="The Broad Institute Genome Sequencing Center for Infectious Disease"/>
            <person name="Wu L."/>
            <person name="Ma J."/>
        </authorList>
    </citation>
    <scope>NUCLEOTIDE SEQUENCE [LARGE SCALE GENOMIC DNA]</scope>
    <source>
        <strain evidence="21">KCTC 42182</strain>
    </source>
</reference>
<dbReference type="Gene3D" id="3.30.56.10">
    <property type="match status" value="2"/>
</dbReference>
<dbReference type="Gene3D" id="2.40.50.140">
    <property type="entry name" value="Nucleic acid-binding proteins"/>
    <property type="match status" value="1"/>
</dbReference>
<evidence type="ECO:0000256" key="13">
    <source>
        <dbReference type="ARBA" id="ARBA00023146"/>
    </source>
</evidence>
<evidence type="ECO:0000256" key="14">
    <source>
        <dbReference type="ARBA" id="ARBA00049255"/>
    </source>
</evidence>
<proteinExistence type="inferred from homology"/>
<dbReference type="EC" id="6.1.1.20" evidence="15"/>
<keyword evidence="13 15" id="KW-0030">Aminoacyl-tRNA synthetase</keyword>
<feature type="domain" description="B5" evidence="19">
    <location>
        <begin position="402"/>
        <end position="477"/>
    </location>
</feature>
<dbReference type="InterPro" id="IPR005121">
    <property type="entry name" value="Fdx_antiC-bd"/>
</dbReference>
<dbReference type="GO" id="GO:0004826">
    <property type="term" value="F:phenylalanine-tRNA ligase activity"/>
    <property type="evidence" value="ECO:0007669"/>
    <property type="project" value="UniProtKB-EC"/>
</dbReference>
<comment type="subunit">
    <text evidence="3 15">Tetramer of two alpha and two beta subunits.</text>
</comment>
<evidence type="ECO:0000256" key="12">
    <source>
        <dbReference type="ARBA" id="ARBA00022917"/>
    </source>
</evidence>
<comment type="caution">
    <text evidence="20">The sequence shown here is derived from an EMBL/GenBank/DDBJ whole genome shotgun (WGS) entry which is preliminary data.</text>
</comment>
<keyword evidence="5 16" id="KW-0820">tRNA-binding</keyword>
<keyword evidence="11 16" id="KW-0694">RNA-binding</keyword>
<dbReference type="InterPro" id="IPR002547">
    <property type="entry name" value="tRNA-bd_dom"/>
</dbReference>
<dbReference type="Gene3D" id="3.50.40.10">
    <property type="entry name" value="Phenylalanyl-trna Synthetase, Chain B, domain 3"/>
    <property type="match status" value="1"/>
</dbReference>
<dbReference type="SMART" id="SM00873">
    <property type="entry name" value="B3_4"/>
    <property type="match status" value="1"/>
</dbReference>
<dbReference type="PROSITE" id="PS51483">
    <property type="entry name" value="B5"/>
    <property type="match status" value="1"/>
</dbReference>
<evidence type="ECO:0000256" key="1">
    <source>
        <dbReference type="ARBA" id="ARBA00004496"/>
    </source>
</evidence>
<dbReference type="HAMAP" id="MF_00283">
    <property type="entry name" value="Phe_tRNA_synth_beta1"/>
    <property type="match status" value="1"/>
</dbReference>
<dbReference type="SMART" id="SM00896">
    <property type="entry name" value="FDX-ACB"/>
    <property type="match status" value="1"/>
</dbReference>
<comment type="catalytic activity">
    <reaction evidence="14 15">
        <text>tRNA(Phe) + L-phenylalanine + ATP = L-phenylalanyl-tRNA(Phe) + AMP + diphosphate + H(+)</text>
        <dbReference type="Rhea" id="RHEA:19413"/>
        <dbReference type="Rhea" id="RHEA-COMP:9668"/>
        <dbReference type="Rhea" id="RHEA-COMP:9699"/>
        <dbReference type="ChEBI" id="CHEBI:15378"/>
        <dbReference type="ChEBI" id="CHEBI:30616"/>
        <dbReference type="ChEBI" id="CHEBI:33019"/>
        <dbReference type="ChEBI" id="CHEBI:58095"/>
        <dbReference type="ChEBI" id="CHEBI:78442"/>
        <dbReference type="ChEBI" id="CHEBI:78531"/>
        <dbReference type="ChEBI" id="CHEBI:456215"/>
        <dbReference type="EC" id="6.1.1.20"/>
    </reaction>
</comment>
<keyword evidence="8 15" id="KW-0547">Nucleotide-binding</keyword>
<dbReference type="SUPFAM" id="SSF55681">
    <property type="entry name" value="Class II aaRS and biotin synthetases"/>
    <property type="match status" value="1"/>
</dbReference>
<evidence type="ECO:0000256" key="6">
    <source>
        <dbReference type="ARBA" id="ARBA00022598"/>
    </source>
</evidence>
<evidence type="ECO:0000313" key="21">
    <source>
        <dbReference type="Proteomes" id="UP001595711"/>
    </source>
</evidence>
<keyword evidence="6 15" id="KW-0436">Ligase</keyword>
<keyword evidence="12 15" id="KW-0648">Protein biosynthesis</keyword>
<dbReference type="SMART" id="SM00874">
    <property type="entry name" value="B5"/>
    <property type="match status" value="1"/>
</dbReference>
<dbReference type="InterPro" id="IPR012340">
    <property type="entry name" value="NA-bd_OB-fold"/>
</dbReference>
<feature type="binding site" evidence="15">
    <location>
        <position position="455"/>
    </location>
    <ligand>
        <name>Mg(2+)</name>
        <dbReference type="ChEBI" id="CHEBI:18420"/>
        <note>shared with alpha subunit</note>
    </ligand>
</feature>
<evidence type="ECO:0000256" key="4">
    <source>
        <dbReference type="ARBA" id="ARBA00022490"/>
    </source>
</evidence>
<comment type="cofactor">
    <cofactor evidence="15">
        <name>Mg(2+)</name>
        <dbReference type="ChEBI" id="CHEBI:18420"/>
    </cofactor>
    <text evidence="15">Binds 2 magnesium ions per tetramer.</text>
</comment>
<dbReference type="CDD" id="cd02796">
    <property type="entry name" value="tRNA_bind_bactPheRS"/>
    <property type="match status" value="1"/>
</dbReference>
<dbReference type="InterPro" id="IPR009061">
    <property type="entry name" value="DNA-bd_dom_put_sf"/>
</dbReference>
<dbReference type="Pfam" id="PF03484">
    <property type="entry name" value="B5"/>
    <property type="match status" value="1"/>
</dbReference>
<dbReference type="Pfam" id="PF03483">
    <property type="entry name" value="B3_4"/>
    <property type="match status" value="1"/>
</dbReference>
<protein>
    <recommendedName>
        <fullName evidence="15">Phenylalanine--tRNA ligase beta subunit</fullName>
        <ecNumber evidence="15">6.1.1.20</ecNumber>
    </recommendedName>
    <alternativeName>
        <fullName evidence="15">Phenylalanyl-tRNA synthetase beta subunit</fullName>
        <shortName evidence="15">PheRS</shortName>
    </alternativeName>
</protein>
<sequence length="804" mass="84696">MKFTLAWLKSHLDTQASLDEIAAKLTAIGLEVEGITDPAAVFAPFVVAEVKKAEPHPNADKLRVCEVFTGKETFQVVCGAPNARAGMKGVFAPVGSTVPGINLLLKAATIRGVASNGMLCSEREMGLTDEHTGIIDLAPETPVGAPFASVMGLDDPTIEIKLTPNRGDCLGVRGIARDLAAAGLGKLKPLDIVAVPGSFKSPVAVRRDFSAEDDKACAIFVGRLVKGVKNGPSPAWLQQRLKAIGLRPISVLVDITNFFTYDLGRPLHVFDAAKVKGDIVARLAKSGEKLLALDGREYTLDDTMTVIADDAGPEGIGGVMGGEHSGCSEATTEVFIECAWFDPVRTATTGRKLGIHSDARHRFERTVDPGFVRPAMELATRMVLDLCGGEASDVIVAGTEPDWQRSIALRPTRLQGLVGFDLPVDRQVAILESLGFTVTKTGDSLSVAPPSWRPDIDGEADLVEEIARLHGFDAIPSVPLPVAGAVPAPALSLSQRRVRQARRALAARGLVEAVTYSFIKRAEAEAFGGGQDGLILVNPISADLDAMRPSVLPGLIAAARRNMDRGTADVALFEVGPQYASAEAGGQALVASGLRRGQTGPRHWRERPRAVDAYDAKADAMAALAAAGVAVDTLMVMDGAPDWYHPGRSGTLRLGPKTVLAAFGELHPRSLQAMDIKGPLVGFEVFLDRVPLPRAAKGGGGRAKPALKLSDLQAVERDFAFIVEAGVAAETLIKAVRGADKALIARVAVFDVFAGQGIPEGHKSIALSVRLEPQQQTLTDAEIEAVGQKVVAAAAKACGASLRG</sequence>
<evidence type="ECO:0000256" key="8">
    <source>
        <dbReference type="ARBA" id="ARBA00022741"/>
    </source>
</evidence>
<evidence type="ECO:0000256" key="3">
    <source>
        <dbReference type="ARBA" id="ARBA00011209"/>
    </source>
</evidence>
<evidence type="ECO:0000256" key="7">
    <source>
        <dbReference type="ARBA" id="ARBA00022723"/>
    </source>
</evidence>
<dbReference type="InterPro" id="IPR045864">
    <property type="entry name" value="aa-tRNA-synth_II/BPL/LPL"/>
</dbReference>
<keyword evidence="21" id="KW-1185">Reference proteome</keyword>
<dbReference type="Pfam" id="PF03147">
    <property type="entry name" value="FDX-ACB"/>
    <property type="match status" value="1"/>
</dbReference>
<comment type="subcellular location">
    <subcellularLocation>
        <location evidence="1 15">Cytoplasm</location>
    </subcellularLocation>
</comment>
<keyword evidence="9 15" id="KW-0067">ATP-binding</keyword>
<dbReference type="RefSeq" id="WP_379725700.1">
    <property type="nucleotide sequence ID" value="NZ_JBHRYJ010000002.1"/>
</dbReference>
<dbReference type="EMBL" id="JBHRYJ010000002">
    <property type="protein sequence ID" value="MFC3675970.1"/>
    <property type="molecule type" value="Genomic_DNA"/>
</dbReference>
<dbReference type="Proteomes" id="UP001595711">
    <property type="component" value="Unassembled WGS sequence"/>
</dbReference>
<gene>
    <name evidence="15 20" type="primary">pheT</name>
    <name evidence="20" type="ORF">ACFOOQ_10480</name>
</gene>
<dbReference type="InterPro" id="IPR033714">
    <property type="entry name" value="tRNA_bind_bactPheRS"/>
</dbReference>
<dbReference type="CDD" id="cd00769">
    <property type="entry name" value="PheRS_beta_core"/>
    <property type="match status" value="1"/>
</dbReference>
<dbReference type="SUPFAM" id="SSF50249">
    <property type="entry name" value="Nucleic acid-binding proteins"/>
    <property type="match status" value="1"/>
</dbReference>
<dbReference type="InterPro" id="IPR004532">
    <property type="entry name" value="Phe-tRNA-ligase_IIc_bsu_bact"/>
</dbReference>
<dbReference type="Pfam" id="PF01588">
    <property type="entry name" value="tRNA_bind"/>
    <property type="match status" value="1"/>
</dbReference>
<dbReference type="SUPFAM" id="SSF54991">
    <property type="entry name" value="Anticodon-binding domain of PheRS"/>
    <property type="match status" value="1"/>
</dbReference>
<dbReference type="Gene3D" id="3.30.70.380">
    <property type="entry name" value="Ferrodoxin-fold anticodon-binding domain"/>
    <property type="match status" value="1"/>
</dbReference>
<evidence type="ECO:0000256" key="10">
    <source>
        <dbReference type="ARBA" id="ARBA00022842"/>
    </source>
</evidence>
<dbReference type="Pfam" id="PF17759">
    <property type="entry name" value="tRNA_synthFbeta"/>
    <property type="match status" value="1"/>
</dbReference>
<feature type="binding site" evidence="15">
    <location>
        <position position="465"/>
    </location>
    <ligand>
        <name>Mg(2+)</name>
        <dbReference type="ChEBI" id="CHEBI:18420"/>
        <note>shared with alpha subunit</note>
    </ligand>
</feature>
<dbReference type="InterPro" id="IPR036690">
    <property type="entry name" value="Fdx_antiC-bd_sf"/>
</dbReference>
<keyword evidence="10 15" id="KW-0460">Magnesium</keyword>
<evidence type="ECO:0000259" key="19">
    <source>
        <dbReference type="PROSITE" id="PS51483"/>
    </source>
</evidence>
<feature type="domain" description="TRNA-binding" evidence="17">
    <location>
        <begin position="39"/>
        <end position="148"/>
    </location>
</feature>
<dbReference type="PROSITE" id="PS51447">
    <property type="entry name" value="FDX_ACB"/>
    <property type="match status" value="1"/>
</dbReference>
<keyword evidence="4 15" id="KW-0963">Cytoplasm</keyword>
<name>A0ABV7VFL6_9PROT</name>
<feature type="binding site" evidence="15">
    <location>
        <position position="464"/>
    </location>
    <ligand>
        <name>Mg(2+)</name>
        <dbReference type="ChEBI" id="CHEBI:18420"/>
        <note>shared with alpha subunit</note>
    </ligand>
</feature>
<dbReference type="PROSITE" id="PS50886">
    <property type="entry name" value="TRBD"/>
    <property type="match status" value="1"/>
</dbReference>
<comment type="similarity">
    <text evidence="2 15">Belongs to the phenylalanyl-tRNA synthetase beta subunit family. Type 1 subfamily.</text>
</comment>
<evidence type="ECO:0000256" key="5">
    <source>
        <dbReference type="ARBA" id="ARBA00022555"/>
    </source>
</evidence>
<feature type="binding site" evidence="15">
    <location>
        <position position="461"/>
    </location>
    <ligand>
        <name>Mg(2+)</name>
        <dbReference type="ChEBI" id="CHEBI:18420"/>
        <note>shared with alpha subunit</note>
    </ligand>
</feature>
<dbReference type="SUPFAM" id="SSF46955">
    <property type="entry name" value="Putative DNA-binding domain"/>
    <property type="match status" value="1"/>
</dbReference>
<evidence type="ECO:0000313" key="20">
    <source>
        <dbReference type="EMBL" id="MFC3675970.1"/>
    </source>
</evidence>
<evidence type="ECO:0000256" key="2">
    <source>
        <dbReference type="ARBA" id="ARBA00008653"/>
    </source>
</evidence>